<dbReference type="GO" id="GO:0004526">
    <property type="term" value="F:ribonuclease P activity"/>
    <property type="evidence" value="ECO:0007669"/>
    <property type="project" value="TreeGrafter"/>
</dbReference>
<dbReference type="AlphaFoldDB" id="N1Q3U7"/>
<dbReference type="OMA" id="DVDPYLC"/>
<dbReference type="GO" id="GO:0000171">
    <property type="term" value="F:ribonuclease MRP activity"/>
    <property type="evidence" value="ECO:0007669"/>
    <property type="project" value="TreeGrafter"/>
</dbReference>
<dbReference type="HOGENOM" id="CLU_048755_0_0_1"/>
<dbReference type="GO" id="GO:0000447">
    <property type="term" value="P:endonucleolytic cleavage in ITS1 to separate SSU-rRNA from 5.8S rRNA and LSU-rRNA from tricistronic rRNA transcript (SSU-rRNA, 5.8S rRNA, LSU-rRNA)"/>
    <property type="evidence" value="ECO:0007669"/>
    <property type="project" value="TreeGrafter"/>
</dbReference>
<dbReference type="Proteomes" id="UP000016933">
    <property type="component" value="Unassembled WGS sequence"/>
</dbReference>
<proteinExistence type="predicted"/>
<sequence>MLGFNRDTGPKPKCLVTTTKLSNFLNHEQPPTKKRPFSTVLGQEFVHTLDLLLPASAASPLQETLKNSIGTLTYSKLHLKPLDLLTNPFFTTYIKSPGSNVLLLSQGRPGIDPLFSLSSGILRLEIDKATFQKLGLQGKVIGPEKTLGRKHVKARYAIEVNLRAPGMVQGKPGFERIVWAFKNVLNESLTWLFCDLSGSEEESGSGVIEEFAPQVRRVEAEVEEIENAFVPVMPMEIKEEEYAESAEILEWITMAMVGSEGVREGNGVDSVFSRYQVPTSFGEPQVGGLVRLRWRGLVHGQFAYNVLLAAMKASGDQWVAMTGTAFAGDAYTILIKEGHSTTWEYKD</sequence>
<dbReference type="EMBL" id="KB446535">
    <property type="protein sequence ID" value="EME50377.1"/>
    <property type="molecule type" value="Genomic_DNA"/>
</dbReference>
<dbReference type="GO" id="GO:0001682">
    <property type="term" value="P:tRNA 5'-leader removal"/>
    <property type="evidence" value="ECO:0007669"/>
    <property type="project" value="InterPro"/>
</dbReference>
<dbReference type="PANTHER" id="PTHR15396:SF1">
    <property type="entry name" value="RIBONUCLEASE P PROTEIN SUBUNIT P40"/>
    <property type="match status" value="1"/>
</dbReference>
<reference evidence="1 2" key="2">
    <citation type="journal article" date="2012" name="PLoS Pathog.">
        <title>Diverse lifestyles and strategies of plant pathogenesis encoded in the genomes of eighteen Dothideomycetes fungi.</title>
        <authorList>
            <person name="Ohm R.A."/>
            <person name="Feau N."/>
            <person name="Henrissat B."/>
            <person name="Schoch C.L."/>
            <person name="Horwitz B.A."/>
            <person name="Barry K.W."/>
            <person name="Condon B.J."/>
            <person name="Copeland A.C."/>
            <person name="Dhillon B."/>
            <person name="Glaser F."/>
            <person name="Hesse C.N."/>
            <person name="Kosti I."/>
            <person name="LaButti K."/>
            <person name="Lindquist E.A."/>
            <person name="Lucas S."/>
            <person name="Salamov A.A."/>
            <person name="Bradshaw R.E."/>
            <person name="Ciuffetti L."/>
            <person name="Hamelin R.C."/>
            <person name="Kema G.H.J."/>
            <person name="Lawrence C."/>
            <person name="Scott J.A."/>
            <person name="Spatafora J.W."/>
            <person name="Turgeon B.G."/>
            <person name="de Wit P.J.G.M."/>
            <person name="Zhong S."/>
            <person name="Goodwin S.B."/>
            <person name="Grigoriev I.V."/>
        </authorList>
    </citation>
    <scope>NUCLEOTIDE SEQUENCE [LARGE SCALE GENOMIC DNA]</scope>
    <source>
        <strain evidence="2">NZE10 / CBS 128990</strain>
    </source>
</reference>
<dbReference type="eggNOG" id="ENOG502S4BQ">
    <property type="taxonomic scope" value="Eukaryota"/>
</dbReference>
<dbReference type="GO" id="GO:0030681">
    <property type="term" value="C:multimeric ribonuclease P complex"/>
    <property type="evidence" value="ECO:0007669"/>
    <property type="project" value="TreeGrafter"/>
</dbReference>
<dbReference type="STRING" id="675120.N1Q3U7"/>
<organism evidence="1 2">
    <name type="scientific">Dothistroma septosporum (strain NZE10 / CBS 128990)</name>
    <name type="common">Red band needle blight fungus</name>
    <name type="synonym">Mycosphaerella pini</name>
    <dbReference type="NCBI Taxonomy" id="675120"/>
    <lineage>
        <taxon>Eukaryota</taxon>
        <taxon>Fungi</taxon>
        <taxon>Dikarya</taxon>
        <taxon>Ascomycota</taxon>
        <taxon>Pezizomycotina</taxon>
        <taxon>Dothideomycetes</taxon>
        <taxon>Dothideomycetidae</taxon>
        <taxon>Mycosphaerellales</taxon>
        <taxon>Mycosphaerellaceae</taxon>
        <taxon>Dothistroma</taxon>
    </lineage>
</organism>
<dbReference type="Pfam" id="PF08584">
    <property type="entry name" value="Ribonuc_P_40"/>
    <property type="match status" value="1"/>
</dbReference>
<evidence type="ECO:0000313" key="2">
    <source>
        <dbReference type="Proteomes" id="UP000016933"/>
    </source>
</evidence>
<protein>
    <submittedName>
        <fullName evidence="1">Uncharacterized protein</fullName>
    </submittedName>
</protein>
<name>N1Q3U7_DOTSN</name>
<dbReference type="GO" id="GO:0000172">
    <property type="term" value="C:ribonuclease MRP complex"/>
    <property type="evidence" value="ECO:0007669"/>
    <property type="project" value="TreeGrafter"/>
</dbReference>
<dbReference type="OrthoDB" id="63112at2759"/>
<evidence type="ECO:0000313" key="1">
    <source>
        <dbReference type="EMBL" id="EME50377.1"/>
    </source>
</evidence>
<reference evidence="2" key="1">
    <citation type="journal article" date="2012" name="PLoS Genet.">
        <title>The genomes of the fungal plant pathogens Cladosporium fulvum and Dothistroma septosporum reveal adaptation to different hosts and lifestyles but also signatures of common ancestry.</title>
        <authorList>
            <person name="de Wit P.J.G.M."/>
            <person name="van der Burgt A."/>
            <person name="Oekmen B."/>
            <person name="Stergiopoulos I."/>
            <person name="Abd-Elsalam K.A."/>
            <person name="Aerts A.L."/>
            <person name="Bahkali A.H."/>
            <person name="Beenen H.G."/>
            <person name="Chettri P."/>
            <person name="Cox M.P."/>
            <person name="Datema E."/>
            <person name="de Vries R.P."/>
            <person name="Dhillon B."/>
            <person name="Ganley A.R."/>
            <person name="Griffiths S.A."/>
            <person name="Guo Y."/>
            <person name="Hamelin R.C."/>
            <person name="Henrissat B."/>
            <person name="Kabir M.S."/>
            <person name="Jashni M.K."/>
            <person name="Kema G."/>
            <person name="Klaubauf S."/>
            <person name="Lapidus A."/>
            <person name="Levasseur A."/>
            <person name="Lindquist E."/>
            <person name="Mehrabi R."/>
            <person name="Ohm R.A."/>
            <person name="Owen T.J."/>
            <person name="Salamov A."/>
            <person name="Schwelm A."/>
            <person name="Schijlen E."/>
            <person name="Sun H."/>
            <person name="van den Burg H.A."/>
            <person name="van Ham R.C.H.J."/>
            <person name="Zhang S."/>
            <person name="Goodwin S.B."/>
            <person name="Grigoriev I.V."/>
            <person name="Collemare J."/>
            <person name="Bradshaw R.E."/>
        </authorList>
    </citation>
    <scope>NUCLEOTIDE SEQUENCE [LARGE SCALE GENOMIC DNA]</scope>
    <source>
        <strain evidence="2">NZE10 / CBS 128990</strain>
    </source>
</reference>
<dbReference type="InterPro" id="IPR013893">
    <property type="entry name" value="RNase_P_Rpp40"/>
</dbReference>
<accession>N1Q3U7</accession>
<gene>
    <name evidence="1" type="ORF">DOTSEDRAFT_118599</name>
</gene>
<dbReference type="PANTHER" id="PTHR15396">
    <property type="entry name" value="RIBONUCLEASE P PROTEIN SUBUNIT P40"/>
    <property type="match status" value="1"/>
</dbReference>
<keyword evidence="2" id="KW-1185">Reference proteome</keyword>